<proteinExistence type="predicted"/>
<dbReference type="OrthoDB" id="6258883at2759"/>
<evidence type="ECO:0000313" key="1">
    <source>
        <dbReference type="EMBL" id="VDP90432.1"/>
    </source>
</evidence>
<reference evidence="1 2" key="2">
    <citation type="submission" date="2018-11" db="EMBL/GenBank/DDBJ databases">
        <authorList>
            <consortium name="Pathogen Informatics"/>
        </authorList>
    </citation>
    <scope>NUCLEOTIDE SEQUENCE [LARGE SCALE GENOMIC DNA]</scope>
    <source>
        <strain evidence="1 2">Egypt</strain>
    </source>
</reference>
<dbReference type="Proteomes" id="UP000272942">
    <property type="component" value="Unassembled WGS sequence"/>
</dbReference>
<dbReference type="WBParaSite" id="ECPE_0001319901-mRNA-1">
    <property type="protein sequence ID" value="ECPE_0001319901-mRNA-1"/>
    <property type="gene ID" value="ECPE_0001319901"/>
</dbReference>
<keyword evidence="2" id="KW-1185">Reference proteome</keyword>
<dbReference type="EMBL" id="UZAN01054447">
    <property type="protein sequence ID" value="VDP90432.1"/>
    <property type="molecule type" value="Genomic_DNA"/>
</dbReference>
<dbReference type="AlphaFoldDB" id="A0A183B1S5"/>
<name>A0A183B1S5_9TREM</name>
<reference evidence="3" key="1">
    <citation type="submission" date="2016-06" db="UniProtKB">
        <authorList>
            <consortium name="WormBaseParasite"/>
        </authorList>
    </citation>
    <scope>IDENTIFICATION</scope>
</reference>
<evidence type="ECO:0000313" key="2">
    <source>
        <dbReference type="Proteomes" id="UP000272942"/>
    </source>
</evidence>
<sequence length="632" mass="70998">MANNKDTANTKSSENLKQFLNTLPLDKRKQAATLLYRVRKNLHDVIPTKGPVDSYLKELAGLRSIFAPLPLSVRQNTKPVLIEALEQNLNASPFLFALCSKCLCLLELTAIRNADRIDLEAEDVRRTVHHLNRTIIPQLSTKVLALRTNMPRLEAWSLGILIFTYQACIECLSSQIDMSEDDGQLTVRLDYDPNVIKHTCMPVVLSKFLQSQSKRRPYPIPPAPFKLFDLLFSCSVSTNYRLMTKAQAVPPYDPTVCPLEMFEPSPSKRPCVTDPASQKPSQPLSIFIPDMSAEELETTLMTSSSKRVLLVLHELIRFSSKPIKSSSDTVPVWVVALKCTPHILIKLQHKSDKKVAQEDSISAPLTTYEEAHGLLLRLWYRASEQRTLLTGLPQSYLWLMALVHPHYERMSESGFLNSVVWLSRFLTAYQSLFRSNILASPHWYLQAIADVVVAVIDRLENATTQNLDTLEDTMCACLVAIGRPYSALGADESDARPELSRVIKMPLETILARMACCRTGRSETGASHARSGHVMNGPVRPVLGRRVREILNNYLLLPMIKTMDPWALGQTMVGLRPATAKLLLKQLVGEIQTTDNRWEGARVAERLKEVKKPVAVGGLHVAEKLAVKRKRR</sequence>
<evidence type="ECO:0000313" key="3">
    <source>
        <dbReference type="WBParaSite" id="ECPE_0001319901-mRNA-1"/>
    </source>
</evidence>
<gene>
    <name evidence="1" type="ORF">ECPE_LOCUS13160</name>
</gene>
<organism evidence="3">
    <name type="scientific">Echinostoma caproni</name>
    <dbReference type="NCBI Taxonomy" id="27848"/>
    <lineage>
        <taxon>Eukaryota</taxon>
        <taxon>Metazoa</taxon>
        <taxon>Spiralia</taxon>
        <taxon>Lophotrochozoa</taxon>
        <taxon>Platyhelminthes</taxon>
        <taxon>Trematoda</taxon>
        <taxon>Digenea</taxon>
        <taxon>Plagiorchiida</taxon>
        <taxon>Echinostomata</taxon>
        <taxon>Echinostomatoidea</taxon>
        <taxon>Echinostomatidae</taxon>
        <taxon>Echinostoma</taxon>
    </lineage>
</organism>
<protein>
    <submittedName>
        <fullName evidence="3">DUF3453 domain-containing protein</fullName>
    </submittedName>
</protein>
<accession>A0A183B1S5</accession>